<feature type="region of interest" description="Disordered" evidence="1">
    <location>
        <begin position="76"/>
        <end position="113"/>
    </location>
</feature>
<sequence>MNFIEDVKDERERNSPVRAAVKANAADIQAARVEGYPLNAIYRTLRRKGYPVGAGYSSFRSAVRYLDQHGWPNSGVPAASVATSSAPPSVVANDGLAQSSRDRFVDDRNPSDF</sequence>
<gene>
    <name evidence="2" type="ORF">L288_00460</name>
</gene>
<dbReference type="RefSeq" id="WP_021236431.1">
    <property type="nucleotide sequence ID" value="NZ_ATHO01000005.1"/>
</dbReference>
<evidence type="ECO:0000313" key="2">
    <source>
        <dbReference type="EMBL" id="EQB15035.1"/>
    </source>
</evidence>
<comment type="caution">
    <text evidence="2">The sequence shown here is derived from an EMBL/GenBank/DDBJ whole genome shotgun (WGS) entry which is preliminary data.</text>
</comment>
<protein>
    <submittedName>
        <fullName evidence="2">Uncharacterized protein</fullName>
    </submittedName>
</protein>
<reference evidence="2 3" key="1">
    <citation type="journal article" date="2013" name="Genome Announc.">
        <title>Draft Genome Sequence of Sphingobium quisquiliarum Strain P25T, a Novel Hexachlorocyclohexane (HCH)-Degrading Bacterium Isolated from an HCH Dumpsite.</title>
        <authorList>
            <person name="Kumar Singh A."/>
            <person name="Sangwan N."/>
            <person name="Sharma A."/>
            <person name="Gupta V."/>
            <person name="Khurana J.P."/>
            <person name="Lal R."/>
        </authorList>
    </citation>
    <scope>NUCLEOTIDE SEQUENCE [LARGE SCALE GENOMIC DNA]</scope>
    <source>
        <strain evidence="2 3">P25</strain>
    </source>
</reference>
<keyword evidence="3" id="KW-1185">Reference proteome</keyword>
<proteinExistence type="predicted"/>
<accession>T0IT54</accession>
<dbReference type="EMBL" id="ATHO01000005">
    <property type="protein sequence ID" value="EQB15035.1"/>
    <property type="molecule type" value="Genomic_DNA"/>
</dbReference>
<feature type="compositionally biased region" description="Low complexity" evidence="1">
    <location>
        <begin position="76"/>
        <end position="92"/>
    </location>
</feature>
<evidence type="ECO:0000256" key="1">
    <source>
        <dbReference type="SAM" id="MobiDB-lite"/>
    </source>
</evidence>
<name>T0IT54_9SPHN</name>
<dbReference type="PATRIC" id="fig|1329909.3.peg.81"/>
<organism evidence="2 3">
    <name type="scientific">Sphingobium quisquiliarum P25</name>
    <dbReference type="NCBI Taxonomy" id="1329909"/>
    <lineage>
        <taxon>Bacteria</taxon>
        <taxon>Pseudomonadati</taxon>
        <taxon>Pseudomonadota</taxon>
        <taxon>Alphaproteobacteria</taxon>
        <taxon>Sphingomonadales</taxon>
        <taxon>Sphingomonadaceae</taxon>
        <taxon>Sphingobium</taxon>
    </lineage>
</organism>
<evidence type="ECO:0000313" key="3">
    <source>
        <dbReference type="Proteomes" id="UP000015525"/>
    </source>
</evidence>
<dbReference type="Proteomes" id="UP000015525">
    <property type="component" value="Unassembled WGS sequence"/>
</dbReference>
<dbReference type="AlphaFoldDB" id="T0IT54"/>
<feature type="compositionally biased region" description="Basic and acidic residues" evidence="1">
    <location>
        <begin position="100"/>
        <end position="113"/>
    </location>
</feature>